<dbReference type="CDD" id="cd01837">
    <property type="entry name" value="SGNH_plant_lipase_like"/>
    <property type="match status" value="1"/>
</dbReference>
<gene>
    <name evidence="6" type="ORF">CEPIT_LOCUS21613</name>
</gene>
<dbReference type="PANTHER" id="PTHR22835:SF659">
    <property type="entry name" value="GDSL LIPASE_ACYLHYDROLASE, PUTATIVE (AFU_ORTHOLOGUE AFUA_2G00510)-RELATED"/>
    <property type="match status" value="1"/>
</dbReference>
<proteinExistence type="inferred from homology"/>
<evidence type="ECO:0000256" key="4">
    <source>
        <dbReference type="ARBA" id="ARBA00023180"/>
    </source>
</evidence>
<evidence type="ECO:0008006" key="8">
    <source>
        <dbReference type="Google" id="ProtNLM"/>
    </source>
</evidence>
<dbReference type="GO" id="GO:0016788">
    <property type="term" value="F:hydrolase activity, acting on ester bonds"/>
    <property type="evidence" value="ECO:0007669"/>
    <property type="project" value="InterPro"/>
</dbReference>
<reference evidence="6" key="1">
    <citation type="submission" date="2022-07" db="EMBL/GenBank/DDBJ databases">
        <authorList>
            <person name="Macas J."/>
            <person name="Novak P."/>
            <person name="Neumann P."/>
        </authorList>
    </citation>
    <scope>NUCLEOTIDE SEQUENCE</scope>
</reference>
<feature type="signal peptide" evidence="5">
    <location>
        <begin position="1"/>
        <end position="20"/>
    </location>
</feature>
<evidence type="ECO:0000256" key="3">
    <source>
        <dbReference type="ARBA" id="ARBA00022801"/>
    </source>
</evidence>
<comment type="similarity">
    <text evidence="1">Belongs to the 'GDSL' lipolytic enzyme family.</text>
</comment>
<evidence type="ECO:0000256" key="2">
    <source>
        <dbReference type="ARBA" id="ARBA00022729"/>
    </source>
</evidence>
<keyword evidence="7" id="KW-1185">Reference proteome</keyword>
<dbReference type="EMBL" id="CAMAPF010000299">
    <property type="protein sequence ID" value="CAH9116812.1"/>
    <property type="molecule type" value="Genomic_DNA"/>
</dbReference>
<comment type="caution">
    <text evidence="6">The sequence shown here is derived from an EMBL/GenBank/DDBJ whole genome shotgun (WGS) entry which is preliminary data.</text>
</comment>
<evidence type="ECO:0000256" key="1">
    <source>
        <dbReference type="ARBA" id="ARBA00008668"/>
    </source>
</evidence>
<keyword evidence="4" id="KW-0325">Glycoprotein</keyword>
<evidence type="ECO:0000313" key="7">
    <source>
        <dbReference type="Proteomes" id="UP001152523"/>
    </source>
</evidence>
<dbReference type="Pfam" id="PF00657">
    <property type="entry name" value="Lipase_GDSL"/>
    <property type="match status" value="1"/>
</dbReference>
<dbReference type="PANTHER" id="PTHR22835">
    <property type="entry name" value="ZINC FINGER FYVE DOMAIN CONTAINING PROTEIN"/>
    <property type="match status" value="1"/>
</dbReference>
<keyword evidence="2 5" id="KW-0732">Signal</keyword>
<keyword evidence="3" id="KW-0378">Hydrolase</keyword>
<dbReference type="AlphaFoldDB" id="A0AAV0E5S1"/>
<evidence type="ECO:0000313" key="6">
    <source>
        <dbReference type="EMBL" id="CAH9116812.1"/>
    </source>
</evidence>
<sequence>MDSPFLLAALFFLPFAAVAANSYPQQPSPFFERIYQFGDSISDTGNLLRLPGSRMFYPAYRLPYGETFFHKATGRFSDGRLIVDFIADHLRLPFVEPYLNKNATFAHGVNFAVGGATACDEEFFTRINVNSVARLKPPISKQLEWFEKYLDATYGSDRTSIERSRSFEKSLVIFGEFGGNDYDTLLRDGKSPEEVQSYVPYIVDAIIRGIARTVELGAKRILVPGPFPTGCLVFPLASSATDSAAAYDELGCLKSFNGIGSTHDRILRGALSLLRRELAGQGVVIVYADYEGAFREILRNPSLHGFDKEWLLKACCGARGEEGNANEYHFDIARPCGTPGTEVCLNPGRALQWDGVHLTDAAYGRIVHLLLTDPAVNHLLSKPDLLLQNHSPI</sequence>
<feature type="chain" id="PRO_5043818651" description="GDSL esterase/lipase" evidence="5">
    <location>
        <begin position="21"/>
        <end position="393"/>
    </location>
</feature>
<protein>
    <recommendedName>
        <fullName evidence="8">GDSL esterase/lipase</fullName>
    </recommendedName>
</protein>
<dbReference type="SUPFAM" id="SSF52266">
    <property type="entry name" value="SGNH hydrolase"/>
    <property type="match status" value="1"/>
</dbReference>
<dbReference type="InterPro" id="IPR035669">
    <property type="entry name" value="SGNH_plant_lipase-like"/>
</dbReference>
<dbReference type="Proteomes" id="UP001152523">
    <property type="component" value="Unassembled WGS sequence"/>
</dbReference>
<accession>A0AAV0E5S1</accession>
<name>A0AAV0E5S1_9ASTE</name>
<evidence type="ECO:0000256" key="5">
    <source>
        <dbReference type="SAM" id="SignalP"/>
    </source>
</evidence>
<dbReference type="InterPro" id="IPR001087">
    <property type="entry name" value="GDSL"/>
</dbReference>
<dbReference type="Gene3D" id="3.40.50.1110">
    <property type="entry name" value="SGNH hydrolase"/>
    <property type="match status" value="1"/>
</dbReference>
<organism evidence="6 7">
    <name type="scientific">Cuscuta epithymum</name>
    <dbReference type="NCBI Taxonomy" id="186058"/>
    <lineage>
        <taxon>Eukaryota</taxon>
        <taxon>Viridiplantae</taxon>
        <taxon>Streptophyta</taxon>
        <taxon>Embryophyta</taxon>
        <taxon>Tracheophyta</taxon>
        <taxon>Spermatophyta</taxon>
        <taxon>Magnoliopsida</taxon>
        <taxon>eudicotyledons</taxon>
        <taxon>Gunneridae</taxon>
        <taxon>Pentapetalae</taxon>
        <taxon>asterids</taxon>
        <taxon>lamiids</taxon>
        <taxon>Solanales</taxon>
        <taxon>Convolvulaceae</taxon>
        <taxon>Cuscuteae</taxon>
        <taxon>Cuscuta</taxon>
        <taxon>Cuscuta subgen. Cuscuta</taxon>
    </lineage>
</organism>
<dbReference type="InterPro" id="IPR036514">
    <property type="entry name" value="SGNH_hydro_sf"/>
</dbReference>